<gene>
    <name evidence="2" type="ORF">NCTC13184_03397</name>
</gene>
<evidence type="ECO:0000256" key="1">
    <source>
        <dbReference type="SAM" id="MobiDB-lite"/>
    </source>
</evidence>
<evidence type="ECO:0000313" key="2">
    <source>
        <dbReference type="EMBL" id="SUA44875.1"/>
    </source>
</evidence>
<proteinExistence type="predicted"/>
<feature type="compositionally biased region" description="Low complexity" evidence="1">
    <location>
        <begin position="9"/>
        <end position="36"/>
    </location>
</feature>
<dbReference type="Proteomes" id="UP000255082">
    <property type="component" value="Unassembled WGS sequence"/>
</dbReference>
<name>A0A378WW69_9NOCA</name>
<dbReference type="EMBL" id="UGRU01000001">
    <property type="protein sequence ID" value="SUA44875.1"/>
    <property type="molecule type" value="Genomic_DNA"/>
</dbReference>
<organism evidence="2 3">
    <name type="scientific">Nocardia africana</name>
    <dbReference type="NCBI Taxonomy" id="134964"/>
    <lineage>
        <taxon>Bacteria</taxon>
        <taxon>Bacillati</taxon>
        <taxon>Actinomycetota</taxon>
        <taxon>Actinomycetes</taxon>
        <taxon>Mycobacteriales</taxon>
        <taxon>Nocardiaceae</taxon>
        <taxon>Nocardia</taxon>
    </lineage>
</organism>
<sequence length="232" mass="23135">MLLAACGTAVNNSPSPSGPVSASSAATTAHTGGASVTPPPASAGDVATMPANTAPPTTAVGDPNAAPPTTAVGDPNTAPPTTAVGSPSTTTAPTTEAVWDACSLSESALSAAGVNTSSKTRVADAGNPAARVCKWQSADQSYELVVTASDSTLDDQLASGKYNDVHRTQYYGRDVVVFRAVQDTNKLGCYTGTPAAFGSIVLTVRNARVQTGEGEPCAEANRLGAALSRSLP</sequence>
<feature type="compositionally biased region" description="Low complexity" evidence="1">
    <location>
        <begin position="79"/>
        <end position="94"/>
    </location>
</feature>
<evidence type="ECO:0000313" key="3">
    <source>
        <dbReference type="Proteomes" id="UP000255082"/>
    </source>
</evidence>
<dbReference type="AlphaFoldDB" id="A0A378WW69"/>
<dbReference type="InterPro" id="IPR024520">
    <property type="entry name" value="DUF3558"/>
</dbReference>
<reference evidence="2 3" key="1">
    <citation type="submission" date="2018-06" db="EMBL/GenBank/DDBJ databases">
        <authorList>
            <consortium name="Pathogen Informatics"/>
            <person name="Doyle S."/>
        </authorList>
    </citation>
    <scope>NUCLEOTIDE SEQUENCE [LARGE SCALE GENOMIC DNA]</scope>
    <source>
        <strain evidence="2 3">NCTC13184</strain>
    </source>
</reference>
<feature type="region of interest" description="Disordered" evidence="1">
    <location>
        <begin position="1"/>
        <end position="94"/>
    </location>
</feature>
<protein>
    <submittedName>
        <fullName evidence="2">Protein of uncharacterized function (DUF3558)</fullName>
    </submittedName>
</protein>
<feature type="compositionally biased region" description="Low complexity" evidence="1">
    <location>
        <begin position="47"/>
        <end position="59"/>
    </location>
</feature>
<dbReference type="Pfam" id="PF12079">
    <property type="entry name" value="DUF3558"/>
    <property type="match status" value="1"/>
</dbReference>
<accession>A0A378WW69</accession>